<feature type="transmembrane region" description="Helical" evidence="1">
    <location>
        <begin position="41"/>
        <end position="63"/>
    </location>
</feature>
<protein>
    <submittedName>
        <fullName evidence="2">Uncharacterized protein LOC114341328</fullName>
    </submittedName>
</protein>
<gene>
    <name evidence="2" type="primary">LOC114341328</name>
</gene>
<dbReference type="AlphaFoldDB" id="A0A6P7GVM3"/>
<name>A0A6P7GVM3_DIAVI</name>
<keyword evidence="1" id="KW-0812">Transmembrane</keyword>
<organism evidence="2">
    <name type="scientific">Diabrotica virgifera virgifera</name>
    <name type="common">western corn rootworm</name>
    <dbReference type="NCBI Taxonomy" id="50390"/>
    <lineage>
        <taxon>Eukaryota</taxon>
        <taxon>Metazoa</taxon>
        <taxon>Ecdysozoa</taxon>
        <taxon>Arthropoda</taxon>
        <taxon>Hexapoda</taxon>
        <taxon>Insecta</taxon>
        <taxon>Pterygota</taxon>
        <taxon>Neoptera</taxon>
        <taxon>Endopterygota</taxon>
        <taxon>Coleoptera</taxon>
        <taxon>Polyphaga</taxon>
        <taxon>Cucujiformia</taxon>
        <taxon>Chrysomeloidea</taxon>
        <taxon>Chrysomelidae</taxon>
        <taxon>Galerucinae</taxon>
        <taxon>Diabroticina</taxon>
        <taxon>Diabroticites</taxon>
        <taxon>Diabrotica</taxon>
    </lineage>
</organism>
<dbReference type="InParanoid" id="A0A6P7GVM3"/>
<sequence>MKDSNTRKKQGDNLQIIRKFLSIYLKNQSSWLLPTWIHWQLLAIISTLAILEAPIVIGGILLYNKYGTLKALVPFMTTFTLSLPVTLYLLIFLFYIFYRPLISSKKL</sequence>
<accession>A0A6P7GVM3</accession>
<keyword evidence="1" id="KW-1133">Transmembrane helix</keyword>
<proteinExistence type="predicted"/>
<keyword evidence="1" id="KW-0472">Membrane</keyword>
<feature type="transmembrane region" description="Helical" evidence="1">
    <location>
        <begin position="75"/>
        <end position="98"/>
    </location>
</feature>
<evidence type="ECO:0000313" key="2">
    <source>
        <dbReference type="RefSeq" id="XP_028147920.1"/>
    </source>
</evidence>
<dbReference type="RefSeq" id="XP_028147920.1">
    <property type="nucleotide sequence ID" value="XM_028292119.1"/>
</dbReference>
<reference evidence="2" key="1">
    <citation type="submission" date="2025-08" db="UniProtKB">
        <authorList>
            <consortium name="RefSeq"/>
        </authorList>
    </citation>
    <scope>IDENTIFICATION</scope>
    <source>
        <tissue evidence="2">Whole insect</tissue>
    </source>
</reference>
<evidence type="ECO:0000256" key="1">
    <source>
        <dbReference type="SAM" id="Phobius"/>
    </source>
</evidence>